<protein>
    <submittedName>
        <fullName evidence="1">Unannotated protein</fullName>
    </submittedName>
</protein>
<reference evidence="1" key="1">
    <citation type="submission" date="2020-05" db="EMBL/GenBank/DDBJ databases">
        <authorList>
            <person name="Chiriac C."/>
            <person name="Salcher M."/>
            <person name="Ghai R."/>
            <person name="Kavagutti S V."/>
        </authorList>
    </citation>
    <scope>NUCLEOTIDE SEQUENCE</scope>
</reference>
<organism evidence="1">
    <name type="scientific">freshwater metagenome</name>
    <dbReference type="NCBI Taxonomy" id="449393"/>
    <lineage>
        <taxon>unclassified sequences</taxon>
        <taxon>metagenomes</taxon>
        <taxon>ecological metagenomes</taxon>
    </lineage>
</organism>
<name>A0A6J6VRF5_9ZZZZ</name>
<dbReference type="EMBL" id="CAEZYQ010000057">
    <property type="protein sequence ID" value="CAB4773996.1"/>
    <property type="molecule type" value="Genomic_DNA"/>
</dbReference>
<sequence length="182" mass="19991">MYRVYATYPNGTREFVGYSCVEPGEAAPQAVLTPGRILEAFRRIPVPESPIGVNPVGGRTLVNFDTILHTEAEPFTETVQLLGRSVTFDIEPSEFSWSTGQGDGFTTTDPGQPYRESLPMSAYVTHRYLEAGDVQLGLTTTWTARWRVGNGPWRPVDGVVTVDSAPVPLEVVTARPQLVSYD</sequence>
<evidence type="ECO:0000313" key="1">
    <source>
        <dbReference type="EMBL" id="CAB4773996.1"/>
    </source>
</evidence>
<dbReference type="AlphaFoldDB" id="A0A6J6VRF5"/>
<accession>A0A6J6VRF5</accession>
<gene>
    <name evidence="1" type="ORF">UFOPK2761_03560</name>
</gene>
<proteinExistence type="predicted"/>